<reference evidence="1 2" key="1">
    <citation type="submission" date="2016-10" db="EMBL/GenBank/DDBJ databases">
        <authorList>
            <person name="de Groot N.N."/>
        </authorList>
    </citation>
    <scope>NUCLEOTIDE SEQUENCE [LARGE SCALE GENOMIC DNA]</scope>
    <source>
        <strain evidence="1 2">DSM 3857</strain>
    </source>
</reference>
<sequence length="272" mass="30495">MAAKFRNEIVGLMRFSYPSKGGFVKGGVDEAEEAQLARLYDPARLERRFQLFERLTMPSLLVQSDPDFRMVFLIGRSLPDLWRDRLNAAIAPMPDARVVSLASLPHYMAIKRAFAMATPEEATHITGFRLDDDDAIDREHIARMRTTVAALLPVAGVDAPLVTGSNRGFFLERKPEGNALFEVVEKTPIGLGLAMTTRVGVSENIFRRNHRFCGQYYNTYTEANTPAFIRTVHADNDSDPHASGKIERVDWDSAAPLIAQHFPFDAAMLQRL</sequence>
<dbReference type="GO" id="GO:0016740">
    <property type="term" value="F:transferase activity"/>
    <property type="evidence" value="ECO:0007669"/>
    <property type="project" value="UniProtKB-KW"/>
</dbReference>
<dbReference type="InterPro" id="IPR021466">
    <property type="entry name" value="Put_rhamnosyl_transferase"/>
</dbReference>
<dbReference type="RefSeq" id="WP_091303724.1">
    <property type="nucleotide sequence ID" value="NZ_FOCE01000022.1"/>
</dbReference>
<name>A0A1H8NQ22_9RHOB</name>
<dbReference type="EMBL" id="FOCE01000022">
    <property type="protein sequence ID" value="SEO31655.1"/>
    <property type="molecule type" value="Genomic_DNA"/>
</dbReference>
<organism evidence="1 2">
    <name type="scientific">Gemmobacter aquatilis</name>
    <dbReference type="NCBI Taxonomy" id="933059"/>
    <lineage>
        <taxon>Bacteria</taxon>
        <taxon>Pseudomonadati</taxon>
        <taxon>Pseudomonadota</taxon>
        <taxon>Alphaproteobacteria</taxon>
        <taxon>Rhodobacterales</taxon>
        <taxon>Paracoccaceae</taxon>
        <taxon>Gemmobacter</taxon>
    </lineage>
</organism>
<proteinExistence type="predicted"/>
<keyword evidence="2" id="KW-1185">Reference proteome</keyword>
<dbReference type="Proteomes" id="UP000198761">
    <property type="component" value="Unassembled WGS sequence"/>
</dbReference>
<accession>A0A1H8NQ22</accession>
<keyword evidence="1" id="KW-0808">Transferase</keyword>
<dbReference type="OrthoDB" id="9771846at2"/>
<dbReference type="Pfam" id="PF11316">
    <property type="entry name" value="Rhamno_transf"/>
    <property type="match status" value="1"/>
</dbReference>
<evidence type="ECO:0000313" key="2">
    <source>
        <dbReference type="Proteomes" id="UP000198761"/>
    </source>
</evidence>
<evidence type="ECO:0000313" key="1">
    <source>
        <dbReference type="EMBL" id="SEO31655.1"/>
    </source>
</evidence>
<dbReference type="STRING" id="933059.SAMN04488103_12212"/>
<gene>
    <name evidence="1" type="ORF">SAMN04488103_12212</name>
</gene>
<dbReference type="AlphaFoldDB" id="A0A1H8NQ22"/>
<protein>
    <submittedName>
        <fullName evidence="1">Putative rhamnosyl transferase</fullName>
    </submittedName>
</protein>